<dbReference type="PANTHER" id="PTHR31625">
    <property type="match status" value="1"/>
</dbReference>
<dbReference type="Gramene" id="rna-AYBTSS11_LOCUS1487">
    <property type="protein sequence ID" value="CAJ1834343.1"/>
    <property type="gene ID" value="gene-AYBTSS11_LOCUS1487"/>
</dbReference>
<dbReference type="Pfam" id="PF02458">
    <property type="entry name" value="Transferase"/>
    <property type="match status" value="1"/>
</dbReference>
<evidence type="ECO:0000256" key="1">
    <source>
        <dbReference type="ARBA" id="ARBA00022679"/>
    </source>
</evidence>
<dbReference type="EMBL" id="OY731398">
    <property type="protein sequence ID" value="CAJ1834343.1"/>
    <property type="molecule type" value="Genomic_DNA"/>
</dbReference>
<name>A0AA86RV77_9FABA</name>
<organism evidence="3 4">
    <name type="scientific">Sphenostylis stenocarpa</name>
    <dbReference type="NCBI Taxonomy" id="92480"/>
    <lineage>
        <taxon>Eukaryota</taxon>
        <taxon>Viridiplantae</taxon>
        <taxon>Streptophyta</taxon>
        <taxon>Embryophyta</taxon>
        <taxon>Tracheophyta</taxon>
        <taxon>Spermatophyta</taxon>
        <taxon>Magnoliopsida</taxon>
        <taxon>eudicotyledons</taxon>
        <taxon>Gunneridae</taxon>
        <taxon>Pentapetalae</taxon>
        <taxon>rosids</taxon>
        <taxon>fabids</taxon>
        <taxon>Fabales</taxon>
        <taxon>Fabaceae</taxon>
        <taxon>Papilionoideae</taxon>
        <taxon>50 kb inversion clade</taxon>
        <taxon>NPAAA clade</taxon>
        <taxon>indigoferoid/millettioid clade</taxon>
        <taxon>Phaseoleae</taxon>
        <taxon>Sphenostylis</taxon>
    </lineage>
</organism>
<dbReference type="AlphaFoldDB" id="A0AA86RV77"/>
<dbReference type="Proteomes" id="UP001189624">
    <property type="component" value="Chromosome 1"/>
</dbReference>
<protein>
    <submittedName>
        <fullName evidence="3">Uncharacterized protein</fullName>
    </submittedName>
</protein>
<keyword evidence="1" id="KW-0808">Transferase</keyword>
<dbReference type="Gene3D" id="3.30.559.10">
    <property type="entry name" value="Chloramphenicol acetyltransferase-like domain"/>
    <property type="match status" value="2"/>
</dbReference>
<proteinExistence type="predicted"/>
<gene>
    <name evidence="3" type="ORF">AYBTSS11_LOCUS1487</name>
</gene>
<dbReference type="InterPro" id="IPR023213">
    <property type="entry name" value="CAT-like_dom_sf"/>
</dbReference>
<evidence type="ECO:0000313" key="4">
    <source>
        <dbReference type="Proteomes" id="UP001189624"/>
    </source>
</evidence>
<keyword evidence="2" id="KW-0012">Acyltransferase</keyword>
<dbReference type="GO" id="GO:0016747">
    <property type="term" value="F:acyltransferase activity, transferring groups other than amino-acyl groups"/>
    <property type="evidence" value="ECO:0007669"/>
    <property type="project" value="UniProtKB-ARBA"/>
</dbReference>
<accession>A0AA86RV77</accession>
<reference evidence="3" key="1">
    <citation type="submission" date="2023-10" db="EMBL/GenBank/DDBJ databases">
        <authorList>
            <person name="Domelevo Entfellner J.-B."/>
        </authorList>
    </citation>
    <scope>NUCLEOTIDE SEQUENCE</scope>
</reference>
<evidence type="ECO:0000313" key="3">
    <source>
        <dbReference type="EMBL" id="CAJ1834343.1"/>
    </source>
</evidence>
<sequence>MTHTMKMIEKCEVSPPPGSVPSTTIPLAFFDLPWLCCPPLKRIFFYHFPHSSKHFFQTLLPTLKHSLSLTLQHFYPFSSNLVFPPKSNPPHILYTQADSISFTVAESSADFISLVSDSPKDITVLHPFVPVLPPSQTLEDGTFLIPLMAIQVTVMPRSGFTICITFRHVVADGRAFHHFMKFWASICKFNGDLGLASLALPLHNRDIIQDPTGLKHIFLQELSNLLPENVESMGEIRDVPCDMVRQTFVLSHDQVVKLKKWVSVECKSHGLELPHLTTFVVTCSLIWVCKVKSEEIKTGNLLPSNDESYILAFMADCRNRLEFSIPLEYFGNCLVCGNAEVKRSKLVGGNGILEAAIAIGSEVRNLQRGTFEGAETLMSNFTEFATLGKHMTIIAGSPNLEVYETDFGWGKPKRSEVVHADNSGFISLSDCREKEGRIEVGLALQKIQMKKFSTILEEHLTEFGVLLTRKVYSYELP</sequence>
<dbReference type="InterPro" id="IPR051504">
    <property type="entry name" value="Plant_metabolite_acyltrans"/>
</dbReference>
<keyword evidence="4" id="KW-1185">Reference proteome</keyword>
<evidence type="ECO:0000256" key="2">
    <source>
        <dbReference type="ARBA" id="ARBA00023315"/>
    </source>
</evidence>